<dbReference type="FunFam" id="3.90.1150.10:FF:000041">
    <property type="entry name" value="Low-specificity L-threonine aldolase"/>
    <property type="match status" value="1"/>
</dbReference>
<evidence type="ECO:0000256" key="3">
    <source>
        <dbReference type="ARBA" id="ARBA00022898"/>
    </source>
</evidence>
<gene>
    <name evidence="7" type="ORF">SAMN05660706_12853</name>
</gene>
<sequence length="341" mass="36708">MKIVDLRSDTVTRPTQEMREAMYRAEVGDDVLGEDPTVRRLEETAADMVGKEAALFVTSGTMGNQVAILTHTARGNEVIVDDESHIFYYEVGAAAMLSSVQLRPMAGLHGRDALALAGAAIRDENIHYPKTTLLCLENTHNRRSGTVMRPETMGELYRLAKGRGVAVHVDGARIFNAAAALGSDVRAFTQYCDSIMFCLSKGLGAPVGSMLAGNREFIERARKYRKALGGGMRQAGILAAAGLVALQSVDRLAEDHGHARLLAECLAEVSGIKVDLNRVQTNIVVADVTGTGMTAGDYVAALKHRGVLAGTFGPNLVRFVTHRDVSRQDIDYAIGVVQNLN</sequence>
<evidence type="ECO:0000313" key="8">
    <source>
        <dbReference type="Proteomes" id="UP000199584"/>
    </source>
</evidence>
<feature type="modified residue" description="N6-(pyridoxal phosphate)lysine" evidence="5">
    <location>
        <position position="201"/>
    </location>
</feature>
<dbReference type="PIRSF" id="PIRSF017617">
    <property type="entry name" value="Thr_aldolase"/>
    <property type="match status" value="1"/>
</dbReference>
<keyword evidence="8" id="KW-1185">Reference proteome</keyword>
<feature type="domain" description="Aromatic amino acid beta-eliminating lyase/threonine aldolase" evidence="6">
    <location>
        <begin position="5"/>
        <end position="287"/>
    </location>
</feature>
<organism evidence="7 8">
    <name type="scientific">Desulfoscipio geothermicus DSM 3669</name>
    <dbReference type="NCBI Taxonomy" id="1121426"/>
    <lineage>
        <taxon>Bacteria</taxon>
        <taxon>Bacillati</taxon>
        <taxon>Bacillota</taxon>
        <taxon>Clostridia</taxon>
        <taxon>Eubacteriales</taxon>
        <taxon>Desulfallaceae</taxon>
        <taxon>Desulfoscipio</taxon>
    </lineage>
</organism>
<dbReference type="PANTHER" id="PTHR48097">
    <property type="entry name" value="L-THREONINE ALDOLASE-RELATED"/>
    <property type="match status" value="1"/>
</dbReference>
<protein>
    <submittedName>
        <fullName evidence="7">L-threonine aldolase</fullName>
    </submittedName>
</protein>
<dbReference type="InterPro" id="IPR015421">
    <property type="entry name" value="PyrdxlP-dep_Trfase_major"/>
</dbReference>
<name>A0A1I6E7Z2_9FIRM</name>
<dbReference type="SUPFAM" id="SSF53383">
    <property type="entry name" value="PLP-dependent transferases"/>
    <property type="match status" value="1"/>
</dbReference>
<evidence type="ECO:0000313" key="7">
    <source>
        <dbReference type="EMBL" id="SFR13681.1"/>
    </source>
</evidence>
<dbReference type="GO" id="GO:0008732">
    <property type="term" value="F:L-allo-threonine aldolase activity"/>
    <property type="evidence" value="ECO:0007669"/>
    <property type="project" value="TreeGrafter"/>
</dbReference>
<dbReference type="NCBIfam" id="NF007825">
    <property type="entry name" value="PRK10534.1"/>
    <property type="match status" value="1"/>
</dbReference>
<dbReference type="NCBIfam" id="NF041359">
    <property type="entry name" value="GntG_guanitoxin"/>
    <property type="match status" value="1"/>
</dbReference>
<dbReference type="PANTHER" id="PTHR48097:SF9">
    <property type="entry name" value="L-THREONINE ALDOLASE"/>
    <property type="match status" value="1"/>
</dbReference>
<evidence type="ECO:0000256" key="2">
    <source>
        <dbReference type="ARBA" id="ARBA00006966"/>
    </source>
</evidence>
<evidence type="ECO:0000256" key="1">
    <source>
        <dbReference type="ARBA" id="ARBA00001933"/>
    </source>
</evidence>
<dbReference type="InterPro" id="IPR001597">
    <property type="entry name" value="ArAA_b-elim_lyase/Thr_aldolase"/>
</dbReference>
<dbReference type="AlphaFoldDB" id="A0A1I6E7Z2"/>
<comment type="cofactor">
    <cofactor evidence="1">
        <name>pyridoxal 5'-phosphate</name>
        <dbReference type="ChEBI" id="CHEBI:597326"/>
    </cofactor>
</comment>
<keyword evidence="3" id="KW-0663">Pyridoxal phosphate</keyword>
<dbReference type="EMBL" id="FOYM01000028">
    <property type="protein sequence ID" value="SFR13681.1"/>
    <property type="molecule type" value="Genomic_DNA"/>
</dbReference>
<dbReference type="FunFam" id="3.40.640.10:FF:000030">
    <property type="entry name" value="Low-specificity L-threonine aldolase"/>
    <property type="match status" value="1"/>
</dbReference>
<dbReference type="GO" id="GO:0006567">
    <property type="term" value="P:L-threonine catabolic process"/>
    <property type="evidence" value="ECO:0007669"/>
    <property type="project" value="TreeGrafter"/>
</dbReference>
<evidence type="ECO:0000256" key="4">
    <source>
        <dbReference type="ARBA" id="ARBA00023239"/>
    </source>
</evidence>
<reference evidence="8" key="1">
    <citation type="submission" date="2016-10" db="EMBL/GenBank/DDBJ databases">
        <authorList>
            <person name="Varghese N."/>
            <person name="Submissions S."/>
        </authorList>
    </citation>
    <scope>NUCLEOTIDE SEQUENCE [LARGE SCALE GENOMIC DNA]</scope>
    <source>
        <strain evidence="8">DSM 3669</strain>
    </source>
</reference>
<dbReference type="RefSeq" id="WP_165608360.1">
    <property type="nucleotide sequence ID" value="NZ_FOYM01000028.1"/>
</dbReference>
<dbReference type="Proteomes" id="UP000199584">
    <property type="component" value="Unassembled WGS sequence"/>
</dbReference>
<dbReference type="InterPro" id="IPR015424">
    <property type="entry name" value="PyrdxlP-dep_Trfase"/>
</dbReference>
<evidence type="ECO:0000256" key="5">
    <source>
        <dbReference type="PIRSR" id="PIRSR017617-1"/>
    </source>
</evidence>
<comment type="similarity">
    <text evidence="2">Belongs to the threonine aldolase family.</text>
</comment>
<dbReference type="GO" id="GO:0005829">
    <property type="term" value="C:cytosol"/>
    <property type="evidence" value="ECO:0007669"/>
    <property type="project" value="TreeGrafter"/>
</dbReference>
<keyword evidence="4" id="KW-0456">Lyase</keyword>
<dbReference type="Gene3D" id="3.40.640.10">
    <property type="entry name" value="Type I PLP-dependent aspartate aminotransferase-like (Major domain)"/>
    <property type="match status" value="1"/>
</dbReference>
<dbReference type="GO" id="GO:0006545">
    <property type="term" value="P:glycine biosynthetic process"/>
    <property type="evidence" value="ECO:0007669"/>
    <property type="project" value="TreeGrafter"/>
</dbReference>
<accession>A0A1I6E7Z2</accession>
<evidence type="ECO:0000259" key="6">
    <source>
        <dbReference type="Pfam" id="PF01212"/>
    </source>
</evidence>
<dbReference type="Gene3D" id="3.90.1150.10">
    <property type="entry name" value="Aspartate Aminotransferase, domain 1"/>
    <property type="match status" value="1"/>
</dbReference>
<proteinExistence type="inferred from homology"/>
<dbReference type="CDD" id="cd06502">
    <property type="entry name" value="TA_like"/>
    <property type="match status" value="1"/>
</dbReference>
<dbReference type="STRING" id="39060.SAMN05660706_12853"/>
<dbReference type="InterPro" id="IPR015422">
    <property type="entry name" value="PyrdxlP-dep_Trfase_small"/>
</dbReference>
<dbReference type="InterPro" id="IPR023603">
    <property type="entry name" value="Low_specificity_L-TA-like"/>
</dbReference>
<dbReference type="Pfam" id="PF01212">
    <property type="entry name" value="Beta_elim_lyase"/>
    <property type="match status" value="1"/>
</dbReference>